<dbReference type="EC" id="3.5.1.25" evidence="3"/>
<feature type="region of interest" description="Disordered" evidence="9">
    <location>
        <begin position="12"/>
        <end position="41"/>
    </location>
</feature>
<dbReference type="PANTHER" id="PTHR11113">
    <property type="entry name" value="N-ACETYLGLUCOSAMINE-6-PHOSPHATE DEACETYLASE"/>
    <property type="match status" value="1"/>
</dbReference>
<dbReference type="OrthoDB" id="10264777at2759"/>
<gene>
    <name evidence="11" type="ORF">CcCBS67573_g04269</name>
</gene>
<keyword evidence="5" id="KW-0479">Metal-binding</keyword>
<evidence type="ECO:0000256" key="8">
    <source>
        <dbReference type="ARBA" id="ARBA00047647"/>
    </source>
</evidence>
<dbReference type="InterPro" id="IPR006680">
    <property type="entry name" value="Amidohydro-rel"/>
</dbReference>
<dbReference type="Gene3D" id="2.30.40.10">
    <property type="entry name" value="Urease, subunit C, domain 1"/>
    <property type="match status" value="1"/>
</dbReference>
<evidence type="ECO:0000256" key="5">
    <source>
        <dbReference type="ARBA" id="ARBA00022723"/>
    </source>
</evidence>
<organism evidence="11 12">
    <name type="scientific">Chytriomyces confervae</name>
    <dbReference type="NCBI Taxonomy" id="246404"/>
    <lineage>
        <taxon>Eukaryota</taxon>
        <taxon>Fungi</taxon>
        <taxon>Fungi incertae sedis</taxon>
        <taxon>Chytridiomycota</taxon>
        <taxon>Chytridiomycota incertae sedis</taxon>
        <taxon>Chytridiomycetes</taxon>
        <taxon>Chytridiales</taxon>
        <taxon>Chytriomycetaceae</taxon>
        <taxon>Chytriomyces</taxon>
    </lineage>
</organism>
<evidence type="ECO:0000256" key="3">
    <source>
        <dbReference type="ARBA" id="ARBA00011899"/>
    </source>
</evidence>
<comment type="similarity">
    <text evidence="2">Belongs to the metallo-dependent hydrolases superfamily. NagA family.</text>
</comment>
<dbReference type="PANTHER" id="PTHR11113:SF14">
    <property type="entry name" value="N-ACETYLGLUCOSAMINE-6-PHOSPHATE DEACETYLASE"/>
    <property type="match status" value="1"/>
</dbReference>
<comment type="cofactor">
    <cofactor evidence="1">
        <name>a divalent metal cation</name>
        <dbReference type="ChEBI" id="CHEBI:60240"/>
    </cofactor>
</comment>
<evidence type="ECO:0000256" key="1">
    <source>
        <dbReference type="ARBA" id="ARBA00001968"/>
    </source>
</evidence>
<comment type="caution">
    <text evidence="11">The sequence shown here is derived from an EMBL/GenBank/DDBJ whole genome shotgun (WGS) entry which is preliminary data.</text>
</comment>
<evidence type="ECO:0000256" key="4">
    <source>
        <dbReference type="ARBA" id="ARBA00018029"/>
    </source>
</evidence>
<dbReference type="InterPro" id="IPR011059">
    <property type="entry name" value="Metal-dep_hydrolase_composite"/>
</dbReference>
<dbReference type="SUPFAM" id="SSF51338">
    <property type="entry name" value="Composite domain of metallo-dependent hydrolases"/>
    <property type="match status" value="1"/>
</dbReference>
<reference evidence="11 12" key="1">
    <citation type="journal article" date="2019" name="Sci. Rep.">
        <title>Comparative genomics of chytrid fungi reveal insights into the obligate biotrophic and pathogenic lifestyle of Synchytrium endobioticum.</title>
        <authorList>
            <person name="van de Vossenberg B.T.L.H."/>
            <person name="Warris S."/>
            <person name="Nguyen H.D.T."/>
            <person name="van Gent-Pelzer M.P.E."/>
            <person name="Joly D.L."/>
            <person name="van de Geest H.C."/>
            <person name="Bonants P.J.M."/>
            <person name="Smith D.S."/>
            <person name="Levesque C.A."/>
            <person name="van der Lee T.A.J."/>
        </authorList>
    </citation>
    <scope>NUCLEOTIDE SEQUENCE [LARGE SCALE GENOMIC DNA]</scope>
    <source>
        <strain evidence="11 12">CBS 675.73</strain>
    </source>
</reference>
<evidence type="ECO:0000256" key="6">
    <source>
        <dbReference type="ARBA" id="ARBA00022801"/>
    </source>
</evidence>
<protein>
    <recommendedName>
        <fullName evidence="4">N-acetylglucosamine-6-phosphate deacetylase</fullName>
        <ecNumber evidence="3">3.5.1.25</ecNumber>
    </recommendedName>
</protein>
<evidence type="ECO:0000256" key="9">
    <source>
        <dbReference type="SAM" id="MobiDB-lite"/>
    </source>
</evidence>
<evidence type="ECO:0000259" key="10">
    <source>
        <dbReference type="Pfam" id="PF01979"/>
    </source>
</evidence>
<dbReference type="GO" id="GO:0046872">
    <property type="term" value="F:metal ion binding"/>
    <property type="evidence" value="ECO:0007669"/>
    <property type="project" value="UniProtKB-KW"/>
</dbReference>
<feature type="compositionally biased region" description="Low complexity" evidence="9">
    <location>
        <begin position="31"/>
        <end position="41"/>
    </location>
</feature>
<accession>A0A507FDP1</accession>
<dbReference type="InterPro" id="IPR003764">
    <property type="entry name" value="GlcNAc_6-P_deAcase"/>
</dbReference>
<evidence type="ECO:0000256" key="7">
    <source>
        <dbReference type="ARBA" id="ARBA00023277"/>
    </source>
</evidence>
<name>A0A507FDP1_9FUNG</name>
<dbReference type="AlphaFoldDB" id="A0A507FDP1"/>
<sequence length="615" mass="66444">MLGSLFGRKEEHAGANNNAASRTQVLDHVSRSLSRQRPQSRNSGLLGWLASTQSQILARRVGRGGDATETHQREVLISLAFSVAPSNMMCFILNSLIVTVMLQSQPRTSSNWSAESPPTSPALRPISPQNFYDSPIRLAPATPHMLGARADENKYRMRLLTDRMFSPRDKHHIPLVSLGPSVFSDSSKSAEKVIQLLRCDVLKNGKIVRDETLWIQGNKIVDGATLFFAGVKPDQVIDLGGATAGQRRPLVVPGFIDVQINGYFGYDFAEQSKLEEGLDVVAKGLLKYGVTSFLPTVVSSLPQTYQEVLPIIDAKRGRRSGHAEIIGAHLEGPFIAPCKKGAHNIDYFRSAPNGFADLIECYGKYLDPSSSVQKDDNVVKIITVAPELEGMLGAIEGIKKEWGDKIAVSLGHTECNYEQAEKSVESGVTMITHLFNAMHPFYHREPGPMGVIGFSSLPRNTKKPFFGVIADGVHTSPSSIRVAYNAYPEGAMLVTDAMAGAGLDGDEFMLGSMHVERKGPMEVVIAGTNTLAGSVATMPFCIANLVKFAGCSLAEAVNAATITPAKSLGIYGKKGSLMPGADADFVILDQLSDVDESAFRVARVFFAGEEVFTVA</sequence>
<dbReference type="GO" id="GO:0006046">
    <property type="term" value="P:N-acetylglucosamine catabolic process"/>
    <property type="evidence" value="ECO:0007669"/>
    <property type="project" value="TreeGrafter"/>
</dbReference>
<dbReference type="STRING" id="246404.A0A507FDP1"/>
<dbReference type="Proteomes" id="UP000320333">
    <property type="component" value="Unassembled WGS sequence"/>
</dbReference>
<feature type="compositionally biased region" description="Polar residues" evidence="9">
    <location>
        <begin position="15"/>
        <end position="24"/>
    </location>
</feature>
<dbReference type="InterPro" id="IPR032466">
    <property type="entry name" value="Metal_Hydrolase"/>
</dbReference>
<dbReference type="GO" id="GO:0106279">
    <property type="term" value="P:negative regulation of UDP-N-acetylglucosamine biosynthetic process"/>
    <property type="evidence" value="ECO:0007669"/>
    <property type="project" value="UniProtKB-ARBA"/>
</dbReference>
<feature type="domain" description="Amidohydrolase-related" evidence="10">
    <location>
        <begin position="250"/>
        <end position="611"/>
    </location>
</feature>
<keyword evidence="7" id="KW-0119">Carbohydrate metabolism</keyword>
<proteinExistence type="inferred from homology"/>
<dbReference type="GO" id="GO:0008448">
    <property type="term" value="F:N-acetylglucosamine-6-phosphate deacetylase activity"/>
    <property type="evidence" value="ECO:0007669"/>
    <property type="project" value="UniProtKB-EC"/>
</dbReference>
<evidence type="ECO:0000313" key="12">
    <source>
        <dbReference type="Proteomes" id="UP000320333"/>
    </source>
</evidence>
<keyword evidence="12" id="KW-1185">Reference proteome</keyword>
<dbReference type="SUPFAM" id="SSF51556">
    <property type="entry name" value="Metallo-dependent hydrolases"/>
    <property type="match status" value="1"/>
</dbReference>
<dbReference type="CDD" id="cd00854">
    <property type="entry name" value="NagA"/>
    <property type="match status" value="1"/>
</dbReference>
<dbReference type="Gene3D" id="3.20.20.140">
    <property type="entry name" value="Metal-dependent hydrolases"/>
    <property type="match status" value="1"/>
</dbReference>
<dbReference type="Pfam" id="PF01979">
    <property type="entry name" value="Amidohydro_1"/>
    <property type="match status" value="1"/>
</dbReference>
<evidence type="ECO:0000256" key="2">
    <source>
        <dbReference type="ARBA" id="ARBA00010716"/>
    </source>
</evidence>
<dbReference type="NCBIfam" id="TIGR00221">
    <property type="entry name" value="nagA"/>
    <property type="match status" value="1"/>
</dbReference>
<dbReference type="GO" id="GO:0019262">
    <property type="term" value="P:N-acetylneuraminate catabolic process"/>
    <property type="evidence" value="ECO:0007669"/>
    <property type="project" value="UniProtKB-ARBA"/>
</dbReference>
<keyword evidence="6" id="KW-0378">Hydrolase</keyword>
<comment type="catalytic activity">
    <reaction evidence="8">
        <text>N-acetyl-D-glucosamine 6-phosphate + H2O = D-glucosamine 6-phosphate + acetate</text>
        <dbReference type="Rhea" id="RHEA:22936"/>
        <dbReference type="ChEBI" id="CHEBI:15377"/>
        <dbReference type="ChEBI" id="CHEBI:30089"/>
        <dbReference type="ChEBI" id="CHEBI:57513"/>
        <dbReference type="ChEBI" id="CHEBI:58725"/>
        <dbReference type="EC" id="3.5.1.25"/>
    </reaction>
</comment>
<dbReference type="FunFam" id="3.20.20.140:FF:000023">
    <property type="entry name" value="N-acetylglucosamine-6-phosphate deacetylase"/>
    <property type="match status" value="1"/>
</dbReference>
<evidence type="ECO:0000313" key="11">
    <source>
        <dbReference type="EMBL" id="TPX74461.1"/>
    </source>
</evidence>
<dbReference type="EMBL" id="QEAP01000124">
    <property type="protein sequence ID" value="TPX74461.1"/>
    <property type="molecule type" value="Genomic_DNA"/>
</dbReference>